<dbReference type="Proteomes" id="UP001159363">
    <property type="component" value="Chromosome 1"/>
</dbReference>
<organism evidence="1 2">
    <name type="scientific">Dryococelus australis</name>
    <dbReference type="NCBI Taxonomy" id="614101"/>
    <lineage>
        <taxon>Eukaryota</taxon>
        <taxon>Metazoa</taxon>
        <taxon>Ecdysozoa</taxon>
        <taxon>Arthropoda</taxon>
        <taxon>Hexapoda</taxon>
        <taxon>Insecta</taxon>
        <taxon>Pterygota</taxon>
        <taxon>Neoptera</taxon>
        <taxon>Polyneoptera</taxon>
        <taxon>Phasmatodea</taxon>
        <taxon>Verophasmatodea</taxon>
        <taxon>Anareolatae</taxon>
        <taxon>Phasmatidae</taxon>
        <taxon>Eurycanthinae</taxon>
        <taxon>Dryococelus</taxon>
    </lineage>
</organism>
<accession>A0ABQ9IEK1</accession>
<gene>
    <name evidence="1" type="ORF">PR048_000423</name>
</gene>
<sequence>MMMEDGNAHYCLIGDFSYLVLSQVPTHPDAISGSTVPRLWLSIRGAAATMPLPMRHACHREWPAPCTLVSELPPYPQYG</sequence>
<keyword evidence="2" id="KW-1185">Reference proteome</keyword>
<dbReference type="EMBL" id="JARBHB010000001">
    <property type="protein sequence ID" value="KAJ8895098.1"/>
    <property type="molecule type" value="Genomic_DNA"/>
</dbReference>
<proteinExistence type="predicted"/>
<reference evidence="1 2" key="1">
    <citation type="submission" date="2023-02" db="EMBL/GenBank/DDBJ databases">
        <title>LHISI_Scaffold_Assembly.</title>
        <authorList>
            <person name="Stuart O.P."/>
            <person name="Cleave R."/>
            <person name="Magrath M.J.L."/>
            <person name="Mikheyev A.S."/>
        </authorList>
    </citation>
    <scope>NUCLEOTIDE SEQUENCE [LARGE SCALE GENOMIC DNA]</scope>
    <source>
        <strain evidence="1">Daus_M_001</strain>
        <tissue evidence="1">Leg muscle</tissue>
    </source>
</reference>
<evidence type="ECO:0000313" key="2">
    <source>
        <dbReference type="Proteomes" id="UP001159363"/>
    </source>
</evidence>
<evidence type="ECO:0000313" key="1">
    <source>
        <dbReference type="EMBL" id="KAJ8895098.1"/>
    </source>
</evidence>
<name>A0ABQ9IEK1_9NEOP</name>
<protein>
    <submittedName>
        <fullName evidence="1">Uncharacterized protein</fullName>
    </submittedName>
</protein>
<comment type="caution">
    <text evidence="1">The sequence shown here is derived from an EMBL/GenBank/DDBJ whole genome shotgun (WGS) entry which is preliminary data.</text>
</comment>